<name>A0A915JY16_ROMCU</name>
<dbReference type="WBParaSite" id="nRc.2.0.1.t30904-RA">
    <property type="protein sequence ID" value="nRc.2.0.1.t30904-RA"/>
    <property type="gene ID" value="nRc.2.0.1.g30904"/>
</dbReference>
<evidence type="ECO:0000313" key="1">
    <source>
        <dbReference type="Proteomes" id="UP000887565"/>
    </source>
</evidence>
<dbReference type="AlphaFoldDB" id="A0A915JY16"/>
<dbReference type="Proteomes" id="UP000887565">
    <property type="component" value="Unplaced"/>
</dbReference>
<protein>
    <submittedName>
        <fullName evidence="2">Uncharacterized protein</fullName>
    </submittedName>
</protein>
<evidence type="ECO:0000313" key="2">
    <source>
        <dbReference type="WBParaSite" id="nRc.2.0.1.t30904-RA"/>
    </source>
</evidence>
<organism evidence="1 2">
    <name type="scientific">Romanomermis culicivorax</name>
    <name type="common">Nematode worm</name>
    <dbReference type="NCBI Taxonomy" id="13658"/>
    <lineage>
        <taxon>Eukaryota</taxon>
        <taxon>Metazoa</taxon>
        <taxon>Ecdysozoa</taxon>
        <taxon>Nematoda</taxon>
        <taxon>Enoplea</taxon>
        <taxon>Dorylaimia</taxon>
        <taxon>Mermithida</taxon>
        <taxon>Mermithoidea</taxon>
        <taxon>Mermithidae</taxon>
        <taxon>Romanomermis</taxon>
    </lineage>
</organism>
<reference evidence="2" key="1">
    <citation type="submission" date="2022-11" db="UniProtKB">
        <authorList>
            <consortium name="WormBaseParasite"/>
        </authorList>
    </citation>
    <scope>IDENTIFICATION</scope>
</reference>
<sequence>MKPIYEDITSDEDDIQMEILDDITSDKEELVVDEDLENITLEKKEEGDLDNETLNCKDNWHQNQKVIDHNQDRINETAFYKKRTVVVISVPNQEMAEYRGILLKTNYKMLKITVLLLTNTISCWSPMQGQVASNRSDI</sequence>
<accession>A0A915JY16</accession>
<proteinExistence type="predicted"/>
<keyword evidence="1" id="KW-1185">Reference proteome</keyword>